<dbReference type="Proteomes" id="UP000094757">
    <property type="component" value="Chromosome"/>
</dbReference>
<dbReference type="RefSeq" id="WP_069176866.1">
    <property type="nucleotide sequence ID" value="NZ_CP017037.1"/>
</dbReference>
<dbReference type="Pfam" id="PF02518">
    <property type="entry name" value="HATPase_c"/>
    <property type="match status" value="1"/>
</dbReference>
<dbReference type="InterPro" id="IPR050351">
    <property type="entry name" value="BphY/WalK/GraS-like"/>
</dbReference>
<dbReference type="SMART" id="SM00387">
    <property type="entry name" value="HATPase_c"/>
    <property type="match status" value="1"/>
</dbReference>
<name>A0A1B3WD16_9FIRM</name>
<keyword evidence="7" id="KW-0902">Two-component regulatory system</keyword>
<dbReference type="InterPro" id="IPR036097">
    <property type="entry name" value="HisK_dim/P_sf"/>
</dbReference>
<evidence type="ECO:0000256" key="1">
    <source>
        <dbReference type="ARBA" id="ARBA00000085"/>
    </source>
</evidence>
<proteinExistence type="predicted"/>
<keyword evidence="8" id="KW-0812">Transmembrane</keyword>
<evidence type="ECO:0000256" key="3">
    <source>
        <dbReference type="ARBA" id="ARBA00012438"/>
    </source>
</evidence>
<dbReference type="STRING" id="39950.BCB69_02005"/>
<dbReference type="GO" id="GO:0016036">
    <property type="term" value="P:cellular response to phosphate starvation"/>
    <property type="evidence" value="ECO:0007669"/>
    <property type="project" value="TreeGrafter"/>
</dbReference>
<keyword evidence="5" id="KW-0808">Transferase</keyword>
<organism evidence="10 11">
    <name type="scientific">Dialister pneumosintes</name>
    <dbReference type="NCBI Taxonomy" id="39950"/>
    <lineage>
        <taxon>Bacteria</taxon>
        <taxon>Bacillati</taxon>
        <taxon>Bacillota</taxon>
        <taxon>Negativicutes</taxon>
        <taxon>Veillonellales</taxon>
        <taxon>Veillonellaceae</taxon>
        <taxon>Dialister</taxon>
    </lineage>
</organism>
<evidence type="ECO:0000256" key="6">
    <source>
        <dbReference type="ARBA" id="ARBA00022777"/>
    </source>
</evidence>
<dbReference type="InterPro" id="IPR003594">
    <property type="entry name" value="HATPase_dom"/>
</dbReference>
<evidence type="ECO:0000256" key="8">
    <source>
        <dbReference type="SAM" id="Phobius"/>
    </source>
</evidence>
<evidence type="ECO:0000313" key="10">
    <source>
        <dbReference type="EMBL" id="AOH38855.1"/>
    </source>
</evidence>
<evidence type="ECO:0000256" key="5">
    <source>
        <dbReference type="ARBA" id="ARBA00022679"/>
    </source>
</evidence>
<dbReference type="CDD" id="cd00082">
    <property type="entry name" value="HisKA"/>
    <property type="match status" value="1"/>
</dbReference>
<feature type="transmembrane region" description="Helical" evidence="8">
    <location>
        <begin position="38"/>
        <end position="58"/>
    </location>
</feature>
<dbReference type="SUPFAM" id="SSF47384">
    <property type="entry name" value="Homodimeric domain of signal transducing histidine kinase"/>
    <property type="match status" value="1"/>
</dbReference>
<evidence type="ECO:0000259" key="9">
    <source>
        <dbReference type="PROSITE" id="PS50109"/>
    </source>
</evidence>
<evidence type="ECO:0000256" key="2">
    <source>
        <dbReference type="ARBA" id="ARBA00004370"/>
    </source>
</evidence>
<dbReference type="GO" id="GO:0000155">
    <property type="term" value="F:phosphorelay sensor kinase activity"/>
    <property type="evidence" value="ECO:0007669"/>
    <property type="project" value="InterPro"/>
</dbReference>
<dbReference type="PANTHER" id="PTHR45453">
    <property type="entry name" value="PHOSPHATE REGULON SENSOR PROTEIN PHOR"/>
    <property type="match status" value="1"/>
</dbReference>
<dbReference type="EMBL" id="CP017037">
    <property type="protein sequence ID" value="AOH38855.1"/>
    <property type="molecule type" value="Genomic_DNA"/>
</dbReference>
<sequence>MDNSLHSSTHISQKKTSHGEIPQKLDHLIKNHFILKHVLLLFIPLATSIGAMTIALILYHYGRFSIDKDFITYTVLSILVCFFLMALVSISLYEEIDHQLLSPLHEIIFTARSINDGTINHIIDSDTTKGFDTITRAFQSMQYHLNDSMQQHANIEKRKQILYAGIAHDLRTPLTSIIGYSEALKSGLANTPEKKQRYISAISTQADVLLHIVDQLTIYNKLSGRKASFPLSKVNLEDLLKSYFDIERDSLLTKHVQVKLNIKKNMIIESNPDELKRILTNFFTNSIKYRKLPESYVTISAYRNPDNKEEAILSYHDDGPGVEESKLQKIFEPFYRTNEARTKTSNGSGLGLAVVAEIVAIHKGRIQAINDNGLLIKIYLPIVNVKEIIK</sequence>
<evidence type="ECO:0000256" key="4">
    <source>
        <dbReference type="ARBA" id="ARBA00022553"/>
    </source>
</evidence>
<keyword evidence="4" id="KW-0597">Phosphoprotein</keyword>
<keyword evidence="8" id="KW-0472">Membrane</keyword>
<dbReference type="EC" id="2.7.13.3" evidence="3"/>
<feature type="transmembrane region" description="Helical" evidence="8">
    <location>
        <begin position="70"/>
        <end position="93"/>
    </location>
</feature>
<dbReference type="PRINTS" id="PR00344">
    <property type="entry name" value="BCTRLSENSOR"/>
</dbReference>
<keyword evidence="6" id="KW-0418">Kinase</keyword>
<dbReference type="Gene3D" id="6.10.340.10">
    <property type="match status" value="1"/>
</dbReference>
<protein>
    <recommendedName>
        <fullName evidence="3">histidine kinase</fullName>
        <ecNumber evidence="3">2.7.13.3</ecNumber>
    </recommendedName>
</protein>
<keyword evidence="8" id="KW-1133">Transmembrane helix</keyword>
<gene>
    <name evidence="10" type="ORF">BCB69_02005</name>
</gene>
<evidence type="ECO:0000313" key="11">
    <source>
        <dbReference type="Proteomes" id="UP000094757"/>
    </source>
</evidence>
<reference evidence="11" key="1">
    <citation type="submission" date="2016-08" db="EMBL/GenBank/DDBJ databases">
        <authorList>
            <person name="Holder M.E."/>
            <person name="Ajami N.J."/>
            <person name="Petrosino J.F."/>
        </authorList>
    </citation>
    <scope>NUCLEOTIDE SEQUENCE [LARGE SCALE GENOMIC DNA]</scope>
    <source>
        <strain evidence="11">F0677</strain>
    </source>
</reference>
<feature type="domain" description="Histidine kinase" evidence="9">
    <location>
        <begin position="165"/>
        <end position="384"/>
    </location>
</feature>
<dbReference type="PROSITE" id="PS50109">
    <property type="entry name" value="HIS_KIN"/>
    <property type="match status" value="1"/>
</dbReference>
<dbReference type="InterPro" id="IPR005467">
    <property type="entry name" value="His_kinase_dom"/>
</dbReference>
<dbReference type="Gene3D" id="1.10.287.130">
    <property type="match status" value="1"/>
</dbReference>
<dbReference type="InterPro" id="IPR003661">
    <property type="entry name" value="HisK_dim/P_dom"/>
</dbReference>
<comment type="catalytic activity">
    <reaction evidence="1">
        <text>ATP + protein L-histidine = ADP + protein N-phospho-L-histidine.</text>
        <dbReference type="EC" id="2.7.13.3"/>
    </reaction>
</comment>
<dbReference type="InterPro" id="IPR004358">
    <property type="entry name" value="Sig_transdc_His_kin-like_C"/>
</dbReference>
<dbReference type="PANTHER" id="PTHR45453:SF1">
    <property type="entry name" value="PHOSPHATE REGULON SENSOR PROTEIN PHOR"/>
    <property type="match status" value="1"/>
</dbReference>
<dbReference type="Gene3D" id="3.30.565.10">
    <property type="entry name" value="Histidine kinase-like ATPase, C-terminal domain"/>
    <property type="match status" value="1"/>
</dbReference>
<dbReference type="KEGG" id="dpn:BCB69_02005"/>
<dbReference type="InterPro" id="IPR036890">
    <property type="entry name" value="HATPase_C_sf"/>
</dbReference>
<comment type="subcellular location">
    <subcellularLocation>
        <location evidence="2">Membrane</location>
    </subcellularLocation>
</comment>
<evidence type="ECO:0000256" key="7">
    <source>
        <dbReference type="ARBA" id="ARBA00023012"/>
    </source>
</evidence>
<dbReference type="AlphaFoldDB" id="A0A1B3WD16"/>
<dbReference type="SMART" id="SM00388">
    <property type="entry name" value="HisKA"/>
    <property type="match status" value="1"/>
</dbReference>
<dbReference type="Pfam" id="PF00512">
    <property type="entry name" value="HisKA"/>
    <property type="match status" value="1"/>
</dbReference>
<accession>A0A1B3WD16</accession>
<dbReference type="GO" id="GO:0004721">
    <property type="term" value="F:phosphoprotein phosphatase activity"/>
    <property type="evidence" value="ECO:0007669"/>
    <property type="project" value="TreeGrafter"/>
</dbReference>
<dbReference type="SUPFAM" id="SSF55874">
    <property type="entry name" value="ATPase domain of HSP90 chaperone/DNA topoisomerase II/histidine kinase"/>
    <property type="match status" value="1"/>
</dbReference>
<dbReference type="GO" id="GO:0005886">
    <property type="term" value="C:plasma membrane"/>
    <property type="evidence" value="ECO:0007669"/>
    <property type="project" value="TreeGrafter"/>
</dbReference>